<keyword evidence="3" id="KW-1185">Reference proteome</keyword>
<organism evidence="2 3">
    <name type="scientific">Fodinibius halophilus</name>
    <dbReference type="NCBI Taxonomy" id="1736908"/>
    <lineage>
        <taxon>Bacteria</taxon>
        <taxon>Pseudomonadati</taxon>
        <taxon>Balneolota</taxon>
        <taxon>Balneolia</taxon>
        <taxon>Balneolales</taxon>
        <taxon>Balneolaceae</taxon>
        <taxon>Fodinibius</taxon>
    </lineage>
</organism>
<dbReference type="AlphaFoldDB" id="A0A6M1T762"/>
<protein>
    <recommendedName>
        <fullName evidence="4">Molecular chaperone</fullName>
    </recommendedName>
</protein>
<dbReference type="Gene3D" id="2.60.40.10">
    <property type="entry name" value="Immunoglobulins"/>
    <property type="match status" value="1"/>
</dbReference>
<comment type="caution">
    <text evidence="2">The sequence shown here is derived from an EMBL/GenBank/DDBJ whole genome shotgun (WGS) entry which is preliminary data.</text>
</comment>
<dbReference type="Proteomes" id="UP000479132">
    <property type="component" value="Unassembled WGS sequence"/>
</dbReference>
<accession>A0A6M1T762</accession>
<gene>
    <name evidence="2" type="ORF">G3569_05665</name>
</gene>
<proteinExistence type="predicted"/>
<dbReference type="RefSeq" id="WP_165266946.1">
    <property type="nucleotide sequence ID" value="NZ_JAALLS010000005.1"/>
</dbReference>
<dbReference type="EMBL" id="JAALLS010000005">
    <property type="protein sequence ID" value="NGP87831.1"/>
    <property type="molecule type" value="Genomic_DNA"/>
</dbReference>
<reference evidence="2 3" key="1">
    <citation type="submission" date="2020-02" db="EMBL/GenBank/DDBJ databases">
        <title>Aliifodinibius halophilus 2W32, complete genome.</title>
        <authorList>
            <person name="Li Y."/>
            <person name="Wu S."/>
        </authorList>
    </citation>
    <scope>NUCLEOTIDE SEQUENCE [LARGE SCALE GENOMIC DNA]</scope>
    <source>
        <strain evidence="2 3">2W32</strain>
    </source>
</reference>
<dbReference type="InterPro" id="IPR008962">
    <property type="entry name" value="PapD-like_sf"/>
</dbReference>
<keyword evidence="1" id="KW-0732">Signal</keyword>
<feature type="chain" id="PRO_5026737681" description="Molecular chaperone" evidence="1">
    <location>
        <begin position="30"/>
        <end position="284"/>
    </location>
</feature>
<dbReference type="InterPro" id="IPR013783">
    <property type="entry name" value="Ig-like_fold"/>
</dbReference>
<evidence type="ECO:0000256" key="1">
    <source>
        <dbReference type="SAM" id="SignalP"/>
    </source>
</evidence>
<evidence type="ECO:0008006" key="4">
    <source>
        <dbReference type="Google" id="ProtNLM"/>
    </source>
</evidence>
<evidence type="ECO:0000313" key="2">
    <source>
        <dbReference type="EMBL" id="NGP87831.1"/>
    </source>
</evidence>
<dbReference type="SUPFAM" id="SSF49354">
    <property type="entry name" value="PapD-like"/>
    <property type="match status" value="1"/>
</dbReference>
<name>A0A6M1T762_9BACT</name>
<sequence length="284" mass="31703">MNSFMQDVLQKKLIAFILLFCGLTFQSHAQVSIAPTSLYFSSQERFSSLTVSNGGQQAQEISISTKFGYPATVKKGVSIVNDSVLAEKKSMGEWVKIFPKNFTLQPQQRQTVRFVVRPPKNLSQGGYWTRVQIKSNAVSPPIESVEEDQIGAQINIVLNQGIPAYYFTSNAQTGINVDSIDFEYLDEQADTGQVLISMKQTGDAPFIGSIILKLVDQNGDAVYQNYSTNSVYSSLTRSYNIDLSDIEPGNYTISGRIISERRDVNQENLLQIEPVNFEKKIVIE</sequence>
<feature type="signal peptide" evidence="1">
    <location>
        <begin position="1"/>
        <end position="29"/>
    </location>
</feature>
<evidence type="ECO:0000313" key="3">
    <source>
        <dbReference type="Proteomes" id="UP000479132"/>
    </source>
</evidence>